<feature type="DNA-binding region" description="H-T-H motif" evidence="4">
    <location>
        <begin position="36"/>
        <end position="55"/>
    </location>
</feature>
<dbReference type="EMBL" id="CP046172">
    <property type="protein sequence ID" value="QIS16256.1"/>
    <property type="molecule type" value="Genomic_DNA"/>
</dbReference>
<keyword evidence="2 4" id="KW-0238">DNA-binding</keyword>
<feature type="domain" description="HTH tetR-type" evidence="5">
    <location>
        <begin position="13"/>
        <end position="73"/>
    </location>
</feature>
<evidence type="ECO:0000256" key="3">
    <source>
        <dbReference type="ARBA" id="ARBA00023163"/>
    </source>
</evidence>
<dbReference type="RefSeq" id="WP_167478365.1">
    <property type="nucleotide sequence ID" value="NZ_CP046172.1"/>
</dbReference>
<dbReference type="PANTHER" id="PTHR30055">
    <property type="entry name" value="HTH-TYPE TRANSCRIPTIONAL REGULATOR RUTR"/>
    <property type="match status" value="1"/>
</dbReference>
<dbReference type="InterPro" id="IPR009057">
    <property type="entry name" value="Homeodomain-like_sf"/>
</dbReference>
<proteinExistence type="predicted"/>
<dbReference type="SUPFAM" id="SSF46689">
    <property type="entry name" value="Homeodomain-like"/>
    <property type="match status" value="1"/>
</dbReference>
<protein>
    <submittedName>
        <fullName evidence="6">TetR family transcriptional regulator</fullName>
    </submittedName>
</protein>
<dbReference type="Pfam" id="PF00440">
    <property type="entry name" value="TetR_N"/>
    <property type="match status" value="1"/>
</dbReference>
<name>A0A6G9YTB9_9NOCA</name>
<organism evidence="6 7">
    <name type="scientific">Nocardia arthritidis</name>
    <dbReference type="NCBI Taxonomy" id="228602"/>
    <lineage>
        <taxon>Bacteria</taxon>
        <taxon>Bacillati</taxon>
        <taxon>Actinomycetota</taxon>
        <taxon>Actinomycetes</taxon>
        <taxon>Mycobacteriales</taxon>
        <taxon>Nocardiaceae</taxon>
        <taxon>Nocardia</taxon>
    </lineage>
</organism>
<keyword evidence="1" id="KW-0805">Transcription regulation</keyword>
<reference evidence="6 7" key="1">
    <citation type="journal article" date="2019" name="ACS Chem. Biol.">
        <title>Identification and Mobilization of a Cryptic Antibiotic Biosynthesis Gene Locus from a Human-Pathogenic Nocardia Isolate.</title>
        <authorList>
            <person name="Herisse M."/>
            <person name="Ishida K."/>
            <person name="Porter J.L."/>
            <person name="Howden B."/>
            <person name="Hertweck C."/>
            <person name="Stinear T.P."/>
            <person name="Pidot S.J."/>
        </authorList>
    </citation>
    <scope>NUCLEOTIDE SEQUENCE [LARGE SCALE GENOMIC DNA]</scope>
    <source>
        <strain evidence="6 7">AUSMDU00012717</strain>
    </source>
</reference>
<evidence type="ECO:0000259" key="5">
    <source>
        <dbReference type="PROSITE" id="PS50977"/>
    </source>
</evidence>
<dbReference type="KEGG" id="nah:F5544_42235"/>
<gene>
    <name evidence="6" type="ORF">F5544_42235</name>
</gene>
<dbReference type="GO" id="GO:0000976">
    <property type="term" value="F:transcription cis-regulatory region binding"/>
    <property type="evidence" value="ECO:0007669"/>
    <property type="project" value="TreeGrafter"/>
</dbReference>
<sequence length="193" mass="21047">MTAPTGRRERKKAQTRQALADAALRLFLERGFDEVGVREIAEAADVSLSTLFKHFPSKEALLFDQDEDMEEGLVAAVRERADGQSILDALRDHLLDTRMASTDDLQASGFLQLIAETPALQEYWRQMMLRHTSAVAAVIAEEAGLPIGDVKTVALAHFALMSAGIVADSDDPAAAMRDIFALLEHGWVGVAKT</sequence>
<evidence type="ECO:0000313" key="7">
    <source>
        <dbReference type="Proteomes" id="UP000503540"/>
    </source>
</evidence>
<dbReference type="InterPro" id="IPR001647">
    <property type="entry name" value="HTH_TetR"/>
</dbReference>
<dbReference type="InterPro" id="IPR041347">
    <property type="entry name" value="MftR_C"/>
</dbReference>
<dbReference type="Pfam" id="PF17754">
    <property type="entry name" value="TetR_C_14"/>
    <property type="match status" value="1"/>
</dbReference>
<dbReference type="PROSITE" id="PS50977">
    <property type="entry name" value="HTH_TETR_2"/>
    <property type="match status" value="1"/>
</dbReference>
<accession>A0A6G9YTB9</accession>
<evidence type="ECO:0000256" key="1">
    <source>
        <dbReference type="ARBA" id="ARBA00023015"/>
    </source>
</evidence>
<evidence type="ECO:0000313" key="6">
    <source>
        <dbReference type="EMBL" id="QIS16256.1"/>
    </source>
</evidence>
<dbReference type="InterPro" id="IPR050109">
    <property type="entry name" value="HTH-type_TetR-like_transc_reg"/>
</dbReference>
<dbReference type="AlphaFoldDB" id="A0A6G9YTB9"/>
<dbReference type="Gene3D" id="1.10.10.60">
    <property type="entry name" value="Homeodomain-like"/>
    <property type="match status" value="1"/>
</dbReference>
<keyword evidence="3" id="KW-0804">Transcription</keyword>
<dbReference type="PANTHER" id="PTHR30055:SF234">
    <property type="entry name" value="HTH-TYPE TRANSCRIPTIONAL REGULATOR BETI"/>
    <property type="match status" value="1"/>
</dbReference>
<dbReference type="GO" id="GO:0003700">
    <property type="term" value="F:DNA-binding transcription factor activity"/>
    <property type="evidence" value="ECO:0007669"/>
    <property type="project" value="TreeGrafter"/>
</dbReference>
<evidence type="ECO:0000256" key="2">
    <source>
        <dbReference type="ARBA" id="ARBA00023125"/>
    </source>
</evidence>
<dbReference type="PRINTS" id="PR00455">
    <property type="entry name" value="HTHTETR"/>
</dbReference>
<keyword evidence="7" id="KW-1185">Reference proteome</keyword>
<evidence type="ECO:0000256" key="4">
    <source>
        <dbReference type="PROSITE-ProRule" id="PRU00335"/>
    </source>
</evidence>
<dbReference type="Proteomes" id="UP000503540">
    <property type="component" value="Chromosome"/>
</dbReference>
<dbReference type="Gene3D" id="1.10.357.10">
    <property type="entry name" value="Tetracycline Repressor, domain 2"/>
    <property type="match status" value="1"/>
</dbReference>